<feature type="chain" id="PRO_5039928772" evidence="1">
    <location>
        <begin position="33"/>
        <end position="243"/>
    </location>
</feature>
<evidence type="ECO:0000313" key="3">
    <source>
        <dbReference type="Proteomes" id="UP001069090"/>
    </source>
</evidence>
<proteinExistence type="predicted"/>
<keyword evidence="3" id="KW-1185">Reference proteome</keyword>
<feature type="signal peptide" evidence="1">
    <location>
        <begin position="1"/>
        <end position="32"/>
    </location>
</feature>
<name>A0A9J6RMM0_9GAMM</name>
<evidence type="ECO:0000256" key="1">
    <source>
        <dbReference type="SAM" id="SignalP"/>
    </source>
</evidence>
<dbReference type="RefSeq" id="WP_258331571.1">
    <property type="nucleotide sequence ID" value="NZ_JAPTGG010000007.1"/>
</dbReference>
<dbReference type="Proteomes" id="UP001069090">
    <property type="component" value="Unassembled WGS sequence"/>
</dbReference>
<dbReference type="EMBL" id="JAPTGG010000007">
    <property type="protein sequence ID" value="MCZ0865423.1"/>
    <property type="molecule type" value="Genomic_DNA"/>
</dbReference>
<sequence length="243" mass="26924">MLKVSSRLVKNSALVVLMLVQLMMFTASPVWAAGDTFTPQQAEPALAEAELRRLHYYLLQGQQALADQRLLWPKGDNAYEWFQQALSIDGRQPEAHAGMRQIGQAYLALAQQAYNAGHRAEAELMLQRGQYVSLSPAQAAALSQRYPAPAVAANEFALPLADLSQKNERVIEQLGQLALRAKALPSRLLIVARSDREGRWIYKQMRDSVAGYRLRGNIKLGRVPKIVFIDMPGSAVPEQASDS</sequence>
<keyword evidence="1" id="KW-0732">Signal</keyword>
<organism evidence="2 3">
    <name type="scientific">Dasania phycosphaerae</name>
    <dbReference type="NCBI Taxonomy" id="2950436"/>
    <lineage>
        <taxon>Bacteria</taxon>
        <taxon>Pseudomonadati</taxon>
        <taxon>Pseudomonadota</taxon>
        <taxon>Gammaproteobacteria</taxon>
        <taxon>Cellvibrionales</taxon>
        <taxon>Spongiibacteraceae</taxon>
        <taxon>Dasania</taxon>
    </lineage>
</organism>
<accession>A0A9J6RMM0</accession>
<reference evidence="2 3" key="1">
    <citation type="submission" date="2022-12" db="EMBL/GenBank/DDBJ databases">
        <title>Dasania phycosphaerae sp. nov., isolated from particulate material of the south coast of Korea.</title>
        <authorList>
            <person name="Jiang Y."/>
        </authorList>
    </citation>
    <scope>NUCLEOTIDE SEQUENCE [LARGE SCALE GENOMIC DNA]</scope>
    <source>
        <strain evidence="2 3">GY-19</strain>
    </source>
</reference>
<dbReference type="AlphaFoldDB" id="A0A9J6RMM0"/>
<evidence type="ECO:0000313" key="2">
    <source>
        <dbReference type="EMBL" id="MCZ0865423.1"/>
    </source>
</evidence>
<gene>
    <name evidence="2" type="ORF">O0V09_09435</name>
</gene>
<protein>
    <submittedName>
        <fullName evidence="2">Uncharacterized protein</fullName>
    </submittedName>
</protein>
<comment type="caution">
    <text evidence="2">The sequence shown here is derived from an EMBL/GenBank/DDBJ whole genome shotgun (WGS) entry which is preliminary data.</text>
</comment>